<dbReference type="Proteomes" id="UP000054097">
    <property type="component" value="Unassembled WGS sequence"/>
</dbReference>
<dbReference type="InterPro" id="IPR004688">
    <property type="entry name" value="Ni/Co_transpt"/>
</dbReference>
<evidence type="ECO:0000256" key="1">
    <source>
        <dbReference type="ARBA" id="ARBA00004127"/>
    </source>
</evidence>
<proteinExistence type="inferred from homology"/>
<dbReference type="OrthoDB" id="5197598at2759"/>
<comment type="similarity">
    <text evidence="2 8">Belongs to the NiCoT transporter (TC 2.A.52) family.</text>
</comment>
<feature type="transmembrane region" description="Helical" evidence="8">
    <location>
        <begin position="191"/>
        <end position="212"/>
    </location>
</feature>
<reference evidence="10" key="2">
    <citation type="submission" date="2015-01" db="EMBL/GenBank/DDBJ databases">
        <title>Evolutionary Origins and Diversification of the Mycorrhizal Mutualists.</title>
        <authorList>
            <consortium name="DOE Joint Genome Institute"/>
            <consortium name="Mycorrhizal Genomics Consortium"/>
            <person name="Kohler A."/>
            <person name="Kuo A."/>
            <person name="Nagy L.G."/>
            <person name="Floudas D."/>
            <person name="Copeland A."/>
            <person name="Barry K.W."/>
            <person name="Cichocki N."/>
            <person name="Veneault-Fourrey C."/>
            <person name="LaButti K."/>
            <person name="Lindquist E.A."/>
            <person name="Lipzen A."/>
            <person name="Lundell T."/>
            <person name="Morin E."/>
            <person name="Murat C."/>
            <person name="Riley R."/>
            <person name="Ohm R."/>
            <person name="Sun H."/>
            <person name="Tunlid A."/>
            <person name="Henrissat B."/>
            <person name="Grigoriev I.V."/>
            <person name="Hibbett D.S."/>
            <person name="Martin F."/>
        </authorList>
    </citation>
    <scope>NUCLEOTIDE SEQUENCE [LARGE SCALE GENOMIC DNA]</scope>
    <source>
        <strain evidence="10">MAFF 305830</strain>
    </source>
</reference>
<evidence type="ECO:0000313" key="9">
    <source>
        <dbReference type="EMBL" id="KIM33656.1"/>
    </source>
</evidence>
<evidence type="ECO:0000256" key="3">
    <source>
        <dbReference type="ARBA" id="ARBA00022448"/>
    </source>
</evidence>
<evidence type="ECO:0000313" key="10">
    <source>
        <dbReference type="Proteomes" id="UP000054097"/>
    </source>
</evidence>
<dbReference type="InterPro" id="IPR011541">
    <property type="entry name" value="Ni/Co_transpt_high_affinity"/>
</dbReference>
<comment type="subcellular location">
    <subcellularLocation>
        <location evidence="8">Cell membrane</location>
        <topology evidence="8">Multi-pass membrane protein</topology>
    </subcellularLocation>
    <subcellularLocation>
        <location evidence="1">Endomembrane system</location>
        <topology evidence="1">Multi-pass membrane protein</topology>
    </subcellularLocation>
</comment>
<evidence type="ECO:0000256" key="6">
    <source>
        <dbReference type="ARBA" id="ARBA00022989"/>
    </source>
</evidence>
<keyword evidence="6 8" id="KW-1133">Transmembrane helix</keyword>
<keyword evidence="4" id="KW-0533">Nickel</keyword>
<feature type="transmembrane region" description="Helical" evidence="8">
    <location>
        <begin position="123"/>
        <end position="148"/>
    </location>
</feature>
<dbReference type="GO" id="GO:0005886">
    <property type="term" value="C:plasma membrane"/>
    <property type="evidence" value="ECO:0007669"/>
    <property type="project" value="UniProtKB-SubCell"/>
</dbReference>
<gene>
    <name evidence="9" type="ORF">M408DRAFT_326314</name>
</gene>
<keyword evidence="10" id="KW-1185">Reference proteome</keyword>
<accession>A0A0C3BQG2</accession>
<keyword evidence="7 8" id="KW-0472">Membrane</keyword>
<keyword evidence="3 8" id="KW-0813">Transport</keyword>
<dbReference type="GO" id="GO:0015099">
    <property type="term" value="F:nickel cation transmembrane transporter activity"/>
    <property type="evidence" value="ECO:0007669"/>
    <property type="project" value="UniProtKB-UniRule"/>
</dbReference>
<evidence type="ECO:0000256" key="7">
    <source>
        <dbReference type="ARBA" id="ARBA00023136"/>
    </source>
</evidence>
<dbReference type="AlphaFoldDB" id="A0A0C3BQG2"/>
<evidence type="ECO:0000256" key="5">
    <source>
        <dbReference type="ARBA" id="ARBA00022692"/>
    </source>
</evidence>
<dbReference type="STRING" id="933852.A0A0C3BQG2"/>
<feature type="transmembrane region" description="Helical" evidence="8">
    <location>
        <begin position="12"/>
        <end position="34"/>
    </location>
</feature>
<dbReference type="GO" id="GO:0012505">
    <property type="term" value="C:endomembrane system"/>
    <property type="evidence" value="ECO:0007669"/>
    <property type="project" value="UniProtKB-SubCell"/>
</dbReference>
<feature type="transmembrane region" description="Helical" evidence="8">
    <location>
        <begin position="84"/>
        <end position="111"/>
    </location>
</feature>
<dbReference type="EMBL" id="KN824278">
    <property type="protein sequence ID" value="KIM33656.1"/>
    <property type="molecule type" value="Genomic_DNA"/>
</dbReference>
<keyword evidence="5 8" id="KW-0812">Transmembrane</keyword>
<organism evidence="9 10">
    <name type="scientific">Serendipita vermifera MAFF 305830</name>
    <dbReference type="NCBI Taxonomy" id="933852"/>
    <lineage>
        <taxon>Eukaryota</taxon>
        <taxon>Fungi</taxon>
        <taxon>Dikarya</taxon>
        <taxon>Basidiomycota</taxon>
        <taxon>Agaricomycotina</taxon>
        <taxon>Agaricomycetes</taxon>
        <taxon>Sebacinales</taxon>
        <taxon>Serendipitaceae</taxon>
        <taxon>Serendipita</taxon>
    </lineage>
</organism>
<feature type="transmembrane region" description="Helical" evidence="8">
    <location>
        <begin position="224"/>
        <end position="244"/>
    </location>
</feature>
<evidence type="ECO:0000256" key="8">
    <source>
        <dbReference type="RuleBase" id="RU362101"/>
    </source>
</evidence>
<dbReference type="PANTHER" id="PTHR31611">
    <property type="entry name" value="HIGH-AFFINITY NICKEL TRANSPORT PROTEIN NIC1"/>
    <property type="match status" value="1"/>
</dbReference>
<evidence type="ECO:0000256" key="2">
    <source>
        <dbReference type="ARBA" id="ARBA00010892"/>
    </source>
</evidence>
<name>A0A0C3BQG2_SERVB</name>
<protein>
    <recommendedName>
        <fullName evidence="8">Nickel/cobalt efflux system</fullName>
    </recommendedName>
</protein>
<evidence type="ECO:0000256" key="4">
    <source>
        <dbReference type="ARBA" id="ARBA00022596"/>
    </source>
</evidence>
<sequence>MNLYLPRLTILGRSIILISVLVLFNVACWVAAALSFKPHDSGESSGIMGLAMLAWTIGLRHALDADHISAIDNATRGLISLGQLPTTCGLFFSLGHSTIVVAFIVAIAISSDIYDRVGGFSDVGGIIGAAVSGSFLFIIGVVNSVILVRIIKDRRRGITADSMGREHKHSTIVMRILAPVTRIVDRPWKMYPVGVLFGLGFDTASSIALLAVSALAKRDAYGNGISSASIVILPLLFTAGMTLVDSLDSVLML</sequence>
<dbReference type="PANTHER" id="PTHR31611:SF0">
    <property type="entry name" value="HIGH-AFFINITY NICKEL TRANSPORT PROTEIN NIC1"/>
    <property type="match status" value="1"/>
</dbReference>
<reference evidence="9 10" key="1">
    <citation type="submission" date="2014-04" db="EMBL/GenBank/DDBJ databases">
        <authorList>
            <consortium name="DOE Joint Genome Institute"/>
            <person name="Kuo A."/>
            <person name="Zuccaro A."/>
            <person name="Kohler A."/>
            <person name="Nagy L.G."/>
            <person name="Floudas D."/>
            <person name="Copeland A."/>
            <person name="Barry K.W."/>
            <person name="Cichocki N."/>
            <person name="Veneault-Fourrey C."/>
            <person name="LaButti K."/>
            <person name="Lindquist E.A."/>
            <person name="Lipzen A."/>
            <person name="Lundell T."/>
            <person name="Morin E."/>
            <person name="Murat C."/>
            <person name="Sun H."/>
            <person name="Tunlid A."/>
            <person name="Henrissat B."/>
            <person name="Grigoriev I.V."/>
            <person name="Hibbett D.S."/>
            <person name="Martin F."/>
            <person name="Nordberg H.P."/>
            <person name="Cantor M.N."/>
            <person name="Hua S.X."/>
        </authorList>
    </citation>
    <scope>NUCLEOTIDE SEQUENCE [LARGE SCALE GENOMIC DNA]</scope>
    <source>
        <strain evidence="9 10">MAFF 305830</strain>
    </source>
</reference>
<dbReference type="Pfam" id="PF03824">
    <property type="entry name" value="NicO"/>
    <property type="match status" value="1"/>
</dbReference>
<dbReference type="HOGENOM" id="CLU_036094_1_1_1"/>